<evidence type="ECO:0000313" key="3">
    <source>
        <dbReference type="EMBL" id="ETL36349.1"/>
    </source>
</evidence>
<sequence>MSCGGDKVAGVAASQCTSAVDASVKQKNETSRS</sequence>
<dbReference type="EMBL" id="KI687114">
    <property type="protein sequence ID" value="ETK82968.1"/>
    <property type="molecule type" value="Genomic_DNA"/>
</dbReference>
<name>W2GIW1_PHYNI</name>
<evidence type="ECO:0000313" key="2">
    <source>
        <dbReference type="EMBL" id="ETK82968.1"/>
    </source>
</evidence>
<reference evidence="3" key="2">
    <citation type="submission" date="2013-11" db="EMBL/GenBank/DDBJ databases">
        <title>The Genome Sequence of Phytophthora parasitica CJ05E6.</title>
        <authorList>
            <consortium name="The Broad Institute Genomics Platform"/>
            <person name="Russ C."/>
            <person name="Tyler B."/>
            <person name="Panabieres F."/>
            <person name="Shan W."/>
            <person name="Tripathy S."/>
            <person name="Grunwald N."/>
            <person name="Machado M."/>
            <person name="Johnson C.S."/>
            <person name="Arredondo F."/>
            <person name="Hong C."/>
            <person name="Coffey M."/>
            <person name="Young S.K."/>
            <person name="Zeng Q."/>
            <person name="Gargeya S."/>
            <person name="Fitzgerald M."/>
            <person name="Abouelleil A."/>
            <person name="Alvarado L."/>
            <person name="Chapman S.B."/>
            <person name="Gainer-Dewar J."/>
            <person name="Goldberg J."/>
            <person name="Griggs A."/>
            <person name="Gujja S."/>
            <person name="Hansen M."/>
            <person name="Howarth C."/>
            <person name="Imamovic A."/>
            <person name="Ireland A."/>
            <person name="Larimer J."/>
            <person name="McCowan C."/>
            <person name="Murphy C."/>
            <person name="Pearson M."/>
            <person name="Poon T.W."/>
            <person name="Priest M."/>
            <person name="Roberts A."/>
            <person name="Saif S."/>
            <person name="Shea T."/>
            <person name="Sykes S."/>
            <person name="Wortman J."/>
            <person name="Nusbaum C."/>
            <person name="Birren B."/>
        </authorList>
    </citation>
    <scope>NUCLEOTIDE SEQUENCE [LARGE SCALE GENOMIC DNA]</scope>
    <source>
        <strain evidence="3">CJ05E6</strain>
    </source>
</reference>
<feature type="non-terminal residue" evidence="2">
    <location>
        <position position="33"/>
    </location>
</feature>
<reference evidence="2" key="1">
    <citation type="submission" date="2013-11" db="EMBL/GenBank/DDBJ databases">
        <title>The Genome Sequence of Phytophthora parasitica CJ02B3.</title>
        <authorList>
            <consortium name="The Broad Institute Genomics Platform"/>
            <person name="Russ C."/>
            <person name="Tyler B."/>
            <person name="Panabieres F."/>
            <person name="Shan W."/>
            <person name="Tripathy S."/>
            <person name="Grunwald N."/>
            <person name="Machado M."/>
            <person name="Johnson C.S."/>
            <person name="Arredondo F."/>
            <person name="Hong C."/>
            <person name="Coffey M."/>
            <person name="Young S.K."/>
            <person name="Zeng Q."/>
            <person name="Gargeya S."/>
            <person name="Fitzgerald M."/>
            <person name="Abouelleil A."/>
            <person name="Alvarado L."/>
            <person name="Chapman S.B."/>
            <person name="Gainer-Dewar J."/>
            <person name="Goldberg J."/>
            <person name="Griggs A."/>
            <person name="Gujja S."/>
            <person name="Hansen M."/>
            <person name="Howarth C."/>
            <person name="Imamovic A."/>
            <person name="Ireland A."/>
            <person name="Larimer J."/>
            <person name="McCowan C."/>
            <person name="Murphy C."/>
            <person name="Pearson M."/>
            <person name="Poon T.W."/>
            <person name="Priest M."/>
            <person name="Roberts A."/>
            <person name="Saif S."/>
            <person name="Shea T."/>
            <person name="Sykes S."/>
            <person name="Wortman J."/>
            <person name="Nusbaum C."/>
            <person name="Birren B."/>
        </authorList>
    </citation>
    <scope>NUCLEOTIDE SEQUENCE [LARGE SCALE GENOMIC DNA]</scope>
    <source>
        <strain evidence="2">CJ02B3</strain>
    </source>
</reference>
<dbReference type="AlphaFoldDB" id="W2GIW1"/>
<gene>
    <name evidence="2" type="ORF">L915_11731</name>
    <name evidence="3" type="ORF">L916_11655</name>
</gene>
<feature type="compositionally biased region" description="Basic and acidic residues" evidence="1">
    <location>
        <begin position="24"/>
        <end position="33"/>
    </location>
</feature>
<dbReference type="Proteomes" id="UP000053864">
    <property type="component" value="Unassembled WGS sequence"/>
</dbReference>
<protein>
    <submittedName>
        <fullName evidence="2">Uncharacterized protein</fullName>
    </submittedName>
</protein>
<evidence type="ECO:0000256" key="1">
    <source>
        <dbReference type="SAM" id="MobiDB-lite"/>
    </source>
</evidence>
<feature type="region of interest" description="Disordered" evidence="1">
    <location>
        <begin position="1"/>
        <end position="33"/>
    </location>
</feature>
<dbReference type="EMBL" id="KI673808">
    <property type="protein sequence ID" value="ETL36349.1"/>
    <property type="molecule type" value="Genomic_DNA"/>
</dbReference>
<accession>W2GIW1</accession>
<dbReference type="Proteomes" id="UP000053236">
    <property type="component" value="Unassembled WGS sequence"/>
</dbReference>
<proteinExistence type="predicted"/>
<organism evidence="2">
    <name type="scientific">Phytophthora nicotianae</name>
    <name type="common">Potato buckeye rot agent</name>
    <name type="synonym">Phytophthora parasitica</name>
    <dbReference type="NCBI Taxonomy" id="4792"/>
    <lineage>
        <taxon>Eukaryota</taxon>
        <taxon>Sar</taxon>
        <taxon>Stramenopiles</taxon>
        <taxon>Oomycota</taxon>
        <taxon>Peronosporomycetes</taxon>
        <taxon>Peronosporales</taxon>
        <taxon>Peronosporaceae</taxon>
        <taxon>Phytophthora</taxon>
    </lineage>
</organism>